<accession>A0A9D3A1M7</accession>
<dbReference type="RefSeq" id="WP_148042514.1">
    <property type="nucleotide sequence ID" value="NZ_JBHTHO010000017.1"/>
</dbReference>
<reference evidence="1" key="1">
    <citation type="journal article" date="2021" name="PeerJ">
        <title>Extensive microbial diversity within the chicken gut microbiome revealed by metagenomics and culture.</title>
        <authorList>
            <person name="Gilroy R."/>
            <person name="Ravi A."/>
            <person name="Getino M."/>
            <person name="Pursley I."/>
            <person name="Horton D.L."/>
            <person name="Alikhan N.F."/>
            <person name="Baker D."/>
            <person name="Gharbi K."/>
            <person name="Hall N."/>
            <person name="Watson M."/>
            <person name="Adriaenssens E.M."/>
            <person name="Foster-Nyarko E."/>
            <person name="Jarju S."/>
            <person name="Secka A."/>
            <person name="Antonio M."/>
            <person name="Oren A."/>
            <person name="Chaudhuri R.R."/>
            <person name="La Ragione R."/>
            <person name="Hildebrand F."/>
            <person name="Pallen M.J."/>
        </authorList>
    </citation>
    <scope>NUCLEOTIDE SEQUENCE</scope>
    <source>
        <strain evidence="1">ChiGjej6B6-11269</strain>
    </source>
</reference>
<evidence type="ECO:0000313" key="2">
    <source>
        <dbReference type="Proteomes" id="UP000786989"/>
    </source>
</evidence>
<name>A0A9D3A1M7_9ACTN</name>
<organism evidence="1 2">
    <name type="scientific">Slackia equolifaciens</name>
    <dbReference type="NCBI Taxonomy" id="498718"/>
    <lineage>
        <taxon>Bacteria</taxon>
        <taxon>Bacillati</taxon>
        <taxon>Actinomycetota</taxon>
        <taxon>Coriobacteriia</taxon>
        <taxon>Eggerthellales</taxon>
        <taxon>Eggerthellaceae</taxon>
        <taxon>Slackia</taxon>
    </lineage>
</organism>
<evidence type="ECO:0000313" key="1">
    <source>
        <dbReference type="EMBL" id="HJF65898.1"/>
    </source>
</evidence>
<dbReference type="Proteomes" id="UP000786989">
    <property type="component" value="Unassembled WGS sequence"/>
</dbReference>
<gene>
    <name evidence="1" type="ORF">K8U77_07295</name>
</gene>
<comment type="caution">
    <text evidence="1">The sequence shown here is derived from an EMBL/GenBank/DDBJ whole genome shotgun (WGS) entry which is preliminary data.</text>
</comment>
<proteinExistence type="predicted"/>
<dbReference type="EMBL" id="DYWI01000132">
    <property type="protein sequence ID" value="HJF65898.1"/>
    <property type="molecule type" value="Genomic_DNA"/>
</dbReference>
<dbReference type="AlphaFoldDB" id="A0A9D3A1M7"/>
<protein>
    <submittedName>
        <fullName evidence="1">Uncharacterized protein</fullName>
    </submittedName>
</protein>
<sequence length="75" mass="8403">MYEDPNKGGLIESRNHGIVVDLDTGVNYFAKVNYCVNEVICPRLNPDGSLFVTPKAELERLRAQAKGQNHGPRYI</sequence>
<reference evidence="1" key="2">
    <citation type="submission" date="2021-09" db="EMBL/GenBank/DDBJ databases">
        <authorList>
            <person name="Gilroy R."/>
        </authorList>
    </citation>
    <scope>NUCLEOTIDE SEQUENCE</scope>
    <source>
        <strain evidence="1">ChiGjej6B6-11269</strain>
    </source>
</reference>